<reference evidence="4" key="1">
    <citation type="submission" date="2020-05" db="EMBL/GenBank/DDBJ databases">
        <title>Mycena genomes resolve the evolution of fungal bioluminescence.</title>
        <authorList>
            <person name="Tsai I.J."/>
        </authorList>
    </citation>
    <scope>NUCLEOTIDE SEQUENCE</scope>
    <source>
        <strain evidence="4">110903Hualien_Pintung</strain>
    </source>
</reference>
<gene>
    <name evidence="4" type="ORF">HMN09_01076900</name>
</gene>
<evidence type="ECO:0000313" key="5">
    <source>
        <dbReference type="Proteomes" id="UP000613580"/>
    </source>
</evidence>
<dbReference type="Gene3D" id="1.10.443.10">
    <property type="entry name" value="Intergrase catalytic core"/>
    <property type="match status" value="1"/>
</dbReference>
<accession>A0A8H6SDE7</accession>
<dbReference type="SUPFAM" id="SSF56349">
    <property type="entry name" value="DNA breaking-rejoining enzymes"/>
    <property type="match status" value="1"/>
</dbReference>
<keyword evidence="2" id="KW-0233">DNA recombination</keyword>
<evidence type="ECO:0000256" key="3">
    <source>
        <dbReference type="SAM" id="MobiDB-lite"/>
    </source>
</evidence>
<dbReference type="GO" id="GO:0015074">
    <property type="term" value="P:DNA integration"/>
    <property type="evidence" value="ECO:0007669"/>
    <property type="project" value="InterPro"/>
</dbReference>
<dbReference type="InterPro" id="IPR013762">
    <property type="entry name" value="Integrase-like_cat_sf"/>
</dbReference>
<evidence type="ECO:0000256" key="2">
    <source>
        <dbReference type="ARBA" id="ARBA00023172"/>
    </source>
</evidence>
<keyword evidence="5" id="KW-1185">Reference proteome</keyword>
<dbReference type="SUPFAM" id="SSF47823">
    <property type="entry name" value="lambda integrase-like, N-terminal domain"/>
    <property type="match status" value="1"/>
</dbReference>
<evidence type="ECO:0008006" key="6">
    <source>
        <dbReference type="Google" id="ProtNLM"/>
    </source>
</evidence>
<evidence type="ECO:0000256" key="1">
    <source>
        <dbReference type="ARBA" id="ARBA00023125"/>
    </source>
</evidence>
<dbReference type="AlphaFoldDB" id="A0A8H6SDE7"/>
<proteinExistence type="predicted"/>
<dbReference type="InterPro" id="IPR010998">
    <property type="entry name" value="Integrase_recombinase_N"/>
</dbReference>
<keyword evidence="1" id="KW-0238">DNA-binding</keyword>
<comment type="caution">
    <text evidence="4">The sequence shown here is derived from an EMBL/GenBank/DDBJ whole genome shotgun (WGS) entry which is preliminary data.</text>
</comment>
<evidence type="ECO:0000313" key="4">
    <source>
        <dbReference type="EMBL" id="KAF7296681.1"/>
    </source>
</evidence>
<name>A0A8H6SDE7_MYCCL</name>
<dbReference type="InterPro" id="IPR011010">
    <property type="entry name" value="DNA_brk_join_enz"/>
</dbReference>
<dbReference type="EMBL" id="JACAZE010000016">
    <property type="protein sequence ID" value="KAF7296681.1"/>
    <property type="molecule type" value="Genomic_DNA"/>
</dbReference>
<protein>
    <recommendedName>
        <fullName evidence="6">DNA breaking-rejoining enzyme</fullName>
    </recommendedName>
</protein>
<organism evidence="4 5">
    <name type="scientific">Mycena chlorophos</name>
    <name type="common">Agaric fungus</name>
    <name type="synonym">Agaricus chlorophos</name>
    <dbReference type="NCBI Taxonomy" id="658473"/>
    <lineage>
        <taxon>Eukaryota</taxon>
        <taxon>Fungi</taxon>
        <taxon>Dikarya</taxon>
        <taxon>Basidiomycota</taxon>
        <taxon>Agaricomycotina</taxon>
        <taxon>Agaricomycetes</taxon>
        <taxon>Agaricomycetidae</taxon>
        <taxon>Agaricales</taxon>
        <taxon>Marasmiineae</taxon>
        <taxon>Mycenaceae</taxon>
        <taxon>Mycena</taxon>
    </lineage>
</organism>
<sequence>MSFSLPHLISRRDTGGTNVASSIPQPLAHLGALSASSLALISRNTSAEPKSVASPTMPAEFESLRISSTTPSSSPETALCDIRAAALAQAFPQPPNARKAKAGNTMRPSTFRPHILAKQRILGWTTPYAVEQQRSYDHIPAPDQAVALAEMANALSDNSLSTYAAGPMRFSQWCDDRGIAEELRMPAHPFLLACFLASAAGRKSGSCAKNWLNGVAYWHHVNLAPWHGDVECVRKVLRSVVKKGTAFKRPPRGPVTIDHLHLLRSKLDITTPRGAAFWALALCAFWGCRRLGELTLESKKSFKAVHDVSRSARINRSHQWGRDVVSIHLPWTKTTGTQGGSLIVTLTGDDLCPVTALDNHFRINNHAELDTPFFAYREGHVWRPTTKTDFLLFVTTTIRAGGLEQVFGHSFRIGGSVHFLCTGVEPEVVMKIGGWTSTCFLIYWRRLETIIPAAISRAWASDLSSFASRHQLSDDIFSEIDVVPT</sequence>
<dbReference type="Proteomes" id="UP000613580">
    <property type="component" value="Unassembled WGS sequence"/>
</dbReference>
<dbReference type="OrthoDB" id="3266428at2759"/>
<dbReference type="PANTHER" id="PTHR34605">
    <property type="entry name" value="PHAGE_INTEGRASE DOMAIN-CONTAINING PROTEIN"/>
    <property type="match status" value="1"/>
</dbReference>
<dbReference type="PANTHER" id="PTHR34605:SF4">
    <property type="entry name" value="DNA ADENINE METHYLTRANSFERASE"/>
    <property type="match status" value="1"/>
</dbReference>
<dbReference type="Gene3D" id="1.10.150.130">
    <property type="match status" value="1"/>
</dbReference>
<feature type="region of interest" description="Disordered" evidence="3">
    <location>
        <begin position="1"/>
        <end position="20"/>
    </location>
</feature>
<dbReference type="GO" id="GO:0003677">
    <property type="term" value="F:DNA binding"/>
    <property type="evidence" value="ECO:0007669"/>
    <property type="project" value="UniProtKB-KW"/>
</dbReference>
<dbReference type="GO" id="GO:0006310">
    <property type="term" value="P:DNA recombination"/>
    <property type="evidence" value="ECO:0007669"/>
    <property type="project" value="UniProtKB-KW"/>
</dbReference>
<dbReference type="InterPro" id="IPR052925">
    <property type="entry name" value="Phage_Integrase-like_Recomb"/>
</dbReference>